<dbReference type="AlphaFoldDB" id="A0A256A269"/>
<reference evidence="2 3" key="1">
    <citation type="submission" date="2017-07" db="EMBL/GenBank/DDBJ databases">
        <title>Flavobacterium cyanobacteriorum sp. nov., isolated from cyanobacterial aggregates in a eutrophic lake.</title>
        <authorList>
            <person name="Cai H."/>
        </authorList>
    </citation>
    <scope>NUCLEOTIDE SEQUENCE [LARGE SCALE GENOMIC DNA]</scope>
    <source>
        <strain evidence="2 3">TH021</strain>
    </source>
</reference>
<feature type="transmembrane region" description="Helical" evidence="1">
    <location>
        <begin position="20"/>
        <end position="38"/>
    </location>
</feature>
<organism evidence="2 3">
    <name type="scientific">Flavobacterium cyanobacteriorum</name>
    <dbReference type="NCBI Taxonomy" id="2022802"/>
    <lineage>
        <taxon>Bacteria</taxon>
        <taxon>Pseudomonadati</taxon>
        <taxon>Bacteroidota</taxon>
        <taxon>Flavobacteriia</taxon>
        <taxon>Flavobacteriales</taxon>
        <taxon>Flavobacteriaceae</taxon>
        <taxon>Flavobacterium</taxon>
    </lineage>
</organism>
<keyword evidence="1" id="KW-1133">Transmembrane helix</keyword>
<proteinExistence type="predicted"/>
<dbReference type="EMBL" id="NOXV01000098">
    <property type="protein sequence ID" value="OYQ47215.1"/>
    <property type="molecule type" value="Genomic_DNA"/>
</dbReference>
<accession>A0A256A269</accession>
<dbReference type="OrthoDB" id="1495093at2"/>
<protein>
    <submittedName>
        <fullName evidence="2">Uncharacterized protein</fullName>
    </submittedName>
</protein>
<keyword evidence="1" id="KW-0812">Transmembrane</keyword>
<dbReference type="Proteomes" id="UP000216605">
    <property type="component" value="Unassembled WGS sequence"/>
</dbReference>
<gene>
    <name evidence="2" type="ORF">CHU92_01095</name>
</gene>
<name>A0A256A269_9FLAO</name>
<keyword evidence="3" id="KW-1185">Reference proteome</keyword>
<evidence type="ECO:0000256" key="1">
    <source>
        <dbReference type="SAM" id="Phobius"/>
    </source>
</evidence>
<keyword evidence="1" id="KW-0472">Membrane</keyword>
<comment type="caution">
    <text evidence="2">The sequence shown here is derived from an EMBL/GenBank/DDBJ whole genome shotgun (WGS) entry which is preliminary data.</text>
</comment>
<evidence type="ECO:0000313" key="2">
    <source>
        <dbReference type="EMBL" id="OYQ47215.1"/>
    </source>
</evidence>
<sequence length="182" mass="21264">MCDIVTQPENVIDYMSILDIAFKAATVCIAGFNVYFAVKIFRLKDKKDETEKERDRKIQLLKTLVLDHNLKNYHSIFDDIEQQLILLKQPNLSTIDKQNIDTQIADYFIQLRSKFYDALLAIDDSLYESIKDKADCLQTHITNTIFDPGINLTYQPKFDELITQKLTITKTEIIRTLFKYRG</sequence>
<evidence type="ECO:0000313" key="3">
    <source>
        <dbReference type="Proteomes" id="UP000216605"/>
    </source>
</evidence>